<evidence type="ECO:0000256" key="2">
    <source>
        <dbReference type="ARBA" id="ARBA00023002"/>
    </source>
</evidence>
<evidence type="ECO:0000313" key="5">
    <source>
        <dbReference type="EMBL" id="GAA4621524.1"/>
    </source>
</evidence>
<sequence length="821" mass="87824">MSEVASEAVTEQVTPSAPDATGEVGRARRRSEDARLITGKTNWTDNIQLPGLLHVAFLRSPISHARISRIDVEAARARPGVVAVVTGADLGDEQGSLPCAWPVTEDMVLPDHPPIAVGEVRYVGEPVAAVVARDRYAAVDALEAIDIDYEPLPAVVDMERAIAEGADLVHVDKGTNKSYTWVFEAGDLNAAFRDAPVIVERRYVQQRLIPTAMEPRAVVCSAVGDEYTLWSATQIPHILRLMLATVTGIPEHRLRVIAPDVGGGFGSKLQVYGEEVVCLLLAKRLGRPVKWTESRSEGNMAVHHGRDQIQRLSLAADRDGRIRGVKVDLLADMGAYLMLVTPGIPLLGAFMFNGIYKMDAYSFTCTGVFTNKTPTDAYRGAGRPEATYAIERMMDELAAELGLDPLEVRRRNWIRHEEFPYDTIAGLTYDSGNYEAATEKAMRLFDYDKLRAEQADRRDRGDPVQLGIGVSTYTEMCGLAPSRVLGSLSYGAGGWEHASVRVLPSGKVEVVTGSSAHGQGHETAWAQIAADRLGVPFEDVRVLHGDTGISPKGMDTYGSRSLAVGGVALYNACDKVVDKARRMAAHLLEADERDLEFSAGSFKVKGVPGQARTLQEVALATFAAHDLPEGFEPSLDSDATHDPDNFSFPHGTHLCAVDVDTETGFVKIRSYVAVDDVGKVVNPLIVEGQVHGGLAQGIAQALYEEAVYDADGNLTTTTMADYLVPSAADLPTFTTDRTETPATTNPLGVKGVGEAGTIASTPAVVGAVVDALRPYGVDDVPMPCTPERVWRALRGTRGQAPPEGAPEPGAGGGLGSAGGAA</sequence>
<dbReference type="SUPFAM" id="SSF54665">
    <property type="entry name" value="CO dehydrogenase molybdoprotein N-domain-like"/>
    <property type="match status" value="1"/>
</dbReference>
<keyword evidence="2" id="KW-0560">Oxidoreductase</keyword>
<dbReference type="Gene3D" id="3.30.365.10">
    <property type="entry name" value="Aldehyde oxidase/xanthine dehydrogenase, molybdopterin binding domain"/>
    <property type="match status" value="4"/>
</dbReference>
<reference evidence="6" key="1">
    <citation type="journal article" date="2019" name="Int. J. Syst. Evol. Microbiol.">
        <title>The Global Catalogue of Microorganisms (GCM) 10K type strain sequencing project: providing services to taxonomists for standard genome sequencing and annotation.</title>
        <authorList>
            <consortium name="The Broad Institute Genomics Platform"/>
            <consortium name="The Broad Institute Genome Sequencing Center for Infectious Disease"/>
            <person name="Wu L."/>
            <person name="Ma J."/>
        </authorList>
    </citation>
    <scope>NUCLEOTIDE SEQUENCE [LARGE SCALE GENOMIC DNA]</scope>
    <source>
        <strain evidence="6">JCM 17939</strain>
    </source>
</reference>
<dbReference type="EMBL" id="BAABHK010000001">
    <property type="protein sequence ID" value="GAA4621524.1"/>
    <property type="molecule type" value="Genomic_DNA"/>
</dbReference>
<keyword evidence="6" id="KW-1185">Reference proteome</keyword>
<evidence type="ECO:0000259" key="4">
    <source>
        <dbReference type="SMART" id="SM01008"/>
    </source>
</evidence>
<feature type="domain" description="Aldehyde oxidase/xanthine dehydrogenase a/b hammerhead" evidence="4">
    <location>
        <begin position="38"/>
        <end position="153"/>
    </location>
</feature>
<dbReference type="PANTHER" id="PTHR11908">
    <property type="entry name" value="XANTHINE DEHYDROGENASE"/>
    <property type="match status" value="1"/>
</dbReference>
<gene>
    <name evidence="5" type="ORF">GCM10023196_010110</name>
</gene>
<dbReference type="Proteomes" id="UP001501442">
    <property type="component" value="Unassembled WGS sequence"/>
</dbReference>
<dbReference type="InterPro" id="IPR008274">
    <property type="entry name" value="AldOxase/xan_DH_MoCoBD1"/>
</dbReference>
<feature type="compositionally biased region" description="Low complexity" evidence="3">
    <location>
        <begin position="798"/>
        <end position="808"/>
    </location>
</feature>
<dbReference type="InterPro" id="IPR037165">
    <property type="entry name" value="AldOxase/xan_DH_Mopterin-bd_sf"/>
</dbReference>
<evidence type="ECO:0000256" key="3">
    <source>
        <dbReference type="SAM" id="MobiDB-lite"/>
    </source>
</evidence>
<dbReference type="Pfam" id="PF20256">
    <property type="entry name" value="MoCoBD_2"/>
    <property type="match status" value="1"/>
</dbReference>
<name>A0ABP8U1G7_9ACTN</name>
<dbReference type="SUPFAM" id="SSF56003">
    <property type="entry name" value="Molybdenum cofactor-binding domain"/>
    <property type="match status" value="1"/>
</dbReference>
<evidence type="ECO:0000256" key="1">
    <source>
        <dbReference type="ARBA" id="ARBA00022505"/>
    </source>
</evidence>
<protein>
    <submittedName>
        <fullName evidence="5">Molybdopterin-dependent oxidoreductase</fullName>
    </submittedName>
</protein>
<keyword evidence="1" id="KW-0500">Molybdenum</keyword>
<dbReference type="SMART" id="SM01008">
    <property type="entry name" value="Ald_Xan_dh_C"/>
    <property type="match status" value="1"/>
</dbReference>
<dbReference type="Gene3D" id="3.90.1170.50">
    <property type="entry name" value="Aldehyde oxidase/xanthine dehydrogenase, a/b hammerhead"/>
    <property type="match status" value="1"/>
</dbReference>
<dbReference type="RefSeq" id="WP_345429411.1">
    <property type="nucleotide sequence ID" value="NZ_BAABHK010000001.1"/>
</dbReference>
<dbReference type="InterPro" id="IPR016208">
    <property type="entry name" value="Ald_Oxase/xanthine_DH-like"/>
</dbReference>
<accession>A0ABP8U1G7</accession>
<proteinExistence type="predicted"/>
<comment type="caution">
    <text evidence="5">The sequence shown here is derived from an EMBL/GenBank/DDBJ whole genome shotgun (WGS) entry which is preliminary data.</text>
</comment>
<organism evidence="5 6">
    <name type="scientific">Actinoallomurus vinaceus</name>
    <dbReference type="NCBI Taxonomy" id="1080074"/>
    <lineage>
        <taxon>Bacteria</taxon>
        <taxon>Bacillati</taxon>
        <taxon>Actinomycetota</taxon>
        <taxon>Actinomycetes</taxon>
        <taxon>Streptosporangiales</taxon>
        <taxon>Thermomonosporaceae</taxon>
        <taxon>Actinoallomurus</taxon>
    </lineage>
</organism>
<dbReference type="InterPro" id="IPR036856">
    <property type="entry name" value="Ald_Oxase/Xan_DH_a/b_sf"/>
</dbReference>
<dbReference type="InterPro" id="IPR046867">
    <property type="entry name" value="AldOxase/xan_DH_MoCoBD2"/>
</dbReference>
<dbReference type="PANTHER" id="PTHR11908:SF132">
    <property type="entry name" value="ALDEHYDE OXIDASE 1-RELATED"/>
    <property type="match status" value="1"/>
</dbReference>
<feature type="region of interest" description="Disordered" evidence="3">
    <location>
        <begin position="797"/>
        <end position="821"/>
    </location>
</feature>
<dbReference type="Pfam" id="PF02738">
    <property type="entry name" value="MoCoBD_1"/>
    <property type="match status" value="1"/>
</dbReference>
<evidence type="ECO:0000313" key="6">
    <source>
        <dbReference type="Proteomes" id="UP001501442"/>
    </source>
</evidence>
<feature type="compositionally biased region" description="Gly residues" evidence="3">
    <location>
        <begin position="809"/>
        <end position="821"/>
    </location>
</feature>
<feature type="region of interest" description="Disordered" evidence="3">
    <location>
        <begin position="1"/>
        <end position="31"/>
    </location>
</feature>
<dbReference type="Pfam" id="PF01315">
    <property type="entry name" value="Ald_Xan_dh_C"/>
    <property type="match status" value="1"/>
</dbReference>
<dbReference type="InterPro" id="IPR000674">
    <property type="entry name" value="Ald_Oxase/Xan_DH_a/b"/>
</dbReference>